<dbReference type="CDD" id="cd02230">
    <property type="entry name" value="cupin_HP0902-like"/>
    <property type="match status" value="1"/>
</dbReference>
<reference evidence="2 3" key="1">
    <citation type="submission" date="2013-08" db="EMBL/GenBank/DDBJ databases">
        <title>An opportunistic ruminal bacterium that causes liver abscesses in cattle.</title>
        <authorList>
            <person name="Benahmed F.H."/>
            <person name="Rasmussen M."/>
            <person name="Harbottle H."/>
            <person name="Soppet D."/>
            <person name="Nagaraja T.G."/>
            <person name="Davidson M."/>
        </authorList>
    </citation>
    <scope>NUCLEOTIDE SEQUENCE [LARGE SCALE GENOMIC DNA]</scope>
    <source>
        <strain evidence="2 3">B35</strain>
    </source>
</reference>
<dbReference type="SUPFAM" id="SSF51182">
    <property type="entry name" value="RmlC-like cupins"/>
    <property type="match status" value="1"/>
</dbReference>
<dbReference type="GeneID" id="75076828"/>
<feature type="domain" description="Cupin type-2" evidence="1">
    <location>
        <begin position="158"/>
        <end position="223"/>
    </location>
</feature>
<dbReference type="PANTHER" id="PTHR37694:SF1">
    <property type="entry name" value="SLR8022 PROTEIN"/>
    <property type="match status" value="1"/>
</dbReference>
<comment type="caution">
    <text evidence="2">The sequence shown here is derived from an EMBL/GenBank/DDBJ whole genome shotgun (WGS) entry which is preliminary data.</text>
</comment>
<sequence length="226" mass="25369">MKEIKKIKKAEVFLFQNQIAVYPFQVSSMILLESALGRITLLSMGKGEVISAETMPKPRFFILIQGNAYLQFTEKSMAMKKAFFLSVPEHSFYSVHAKEDSIFLEIEYHRGGTFMSEIKTIQHLTRAASFALKDEISYGKGQIMSKNLVMNPSMVMTLMSFDQGENLSAHKAPGDALVTMLEGEAKFWIDGKEHLIRTGENIILPGNISHAVEAVTPFKMLLIIAK</sequence>
<evidence type="ECO:0000313" key="3">
    <source>
        <dbReference type="Proteomes" id="UP000031184"/>
    </source>
</evidence>
<evidence type="ECO:0000313" key="2">
    <source>
        <dbReference type="EMBL" id="KID48842.1"/>
    </source>
</evidence>
<proteinExistence type="predicted"/>
<accession>A0A017H7G8</accession>
<dbReference type="Pfam" id="PF07883">
    <property type="entry name" value="Cupin_2"/>
    <property type="match status" value="1"/>
</dbReference>
<dbReference type="InterPro" id="IPR014710">
    <property type="entry name" value="RmlC-like_jellyroll"/>
</dbReference>
<dbReference type="Proteomes" id="UP000031184">
    <property type="component" value="Unassembled WGS sequence"/>
</dbReference>
<name>A0A017H7G8_9FUSO</name>
<evidence type="ECO:0000259" key="1">
    <source>
        <dbReference type="Pfam" id="PF07883"/>
    </source>
</evidence>
<dbReference type="EMBL" id="AUZI01000021">
    <property type="protein sequence ID" value="KID48842.1"/>
    <property type="molecule type" value="Genomic_DNA"/>
</dbReference>
<dbReference type="InterPro" id="IPR011051">
    <property type="entry name" value="RmlC_Cupin_sf"/>
</dbReference>
<dbReference type="Gene3D" id="2.60.120.10">
    <property type="entry name" value="Jelly Rolls"/>
    <property type="match status" value="2"/>
</dbReference>
<dbReference type="PATRIC" id="fig|1226633.4.peg.1792"/>
<gene>
    <name evidence="2" type="ORF">C095_08880</name>
</gene>
<dbReference type="InterPro" id="IPR013096">
    <property type="entry name" value="Cupin_2"/>
</dbReference>
<organism evidence="2 3">
    <name type="scientific">Fusobacterium necrophorum subsp. funduliforme B35</name>
    <dbReference type="NCBI Taxonomy" id="1226633"/>
    <lineage>
        <taxon>Bacteria</taxon>
        <taxon>Fusobacteriati</taxon>
        <taxon>Fusobacteriota</taxon>
        <taxon>Fusobacteriia</taxon>
        <taxon>Fusobacteriales</taxon>
        <taxon>Fusobacteriaceae</taxon>
        <taxon>Fusobacterium</taxon>
    </lineage>
</organism>
<protein>
    <submittedName>
        <fullName evidence="2">5'-nucleotidase</fullName>
    </submittedName>
</protein>
<dbReference type="PANTHER" id="PTHR37694">
    <property type="entry name" value="SLR8022 PROTEIN"/>
    <property type="match status" value="1"/>
</dbReference>
<dbReference type="AlphaFoldDB" id="A0A017H7G8"/>
<dbReference type="RefSeq" id="WP_005957048.1">
    <property type="nucleotide sequence ID" value="NZ_AOJP01000004.1"/>
</dbReference>